<accession>A0A3Q2NXF8</accession>
<evidence type="ECO:0000313" key="2">
    <source>
        <dbReference type="Proteomes" id="UP000265000"/>
    </source>
</evidence>
<keyword evidence="2" id="KW-1185">Reference proteome</keyword>
<name>A0A3Q2NXF8_FUNHE</name>
<proteinExistence type="predicted"/>
<dbReference type="GeneTree" id="ENSGT00940000177713"/>
<organism evidence="1 2">
    <name type="scientific">Fundulus heteroclitus</name>
    <name type="common">Killifish</name>
    <name type="synonym">Mummichog</name>
    <dbReference type="NCBI Taxonomy" id="8078"/>
    <lineage>
        <taxon>Eukaryota</taxon>
        <taxon>Metazoa</taxon>
        <taxon>Chordata</taxon>
        <taxon>Craniata</taxon>
        <taxon>Vertebrata</taxon>
        <taxon>Euteleostomi</taxon>
        <taxon>Actinopterygii</taxon>
        <taxon>Neopterygii</taxon>
        <taxon>Teleostei</taxon>
        <taxon>Neoteleostei</taxon>
        <taxon>Acanthomorphata</taxon>
        <taxon>Ovalentaria</taxon>
        <taxon>Atherinomorphae</taxon>
        <taxon>Cyprinodontiformes</taxon>
        <taxon>Fundulidae</taxon>
        <taxon>Fundulus</taxon>
    </lineage>
</organism>
<dbReference type="Proteomes" id="UP000265000">
    <property type="component" value="Unplaced"/>
</dbReference>
<dbReference type="Ensembl" id="ENSFHET00000009298.1">
    <property type="protein sequence ID" value="ENSFHEP00000004174.1"/>
    <property type="gene ID" value="ENSFHEG00000005079.1"/>
</dbReference>
<reference evidence="1" key="1">
    <citation type="submission" date="2025-08" db="UniProtKB">
        <authorList>
            <consortium name="Ensembl"/>
        </authorList>
    </citation>
    <scope>IDENTIFICATION</scope>
</reference>
<dbReference type="AlphaFoldDB" id="A0A3Q2NXF8"/>
<reference evidence="1" key="2">
    <citation type="submission" date="2025-09" db="UniProtKB">
        <authorList>
            <consortium name="Ensembl"/>
        </authorList>
    </citation>
    <scope>IDENTIFICATION</scope>
</reference>
<sequence length="115" mass="11871">ISLTLVNPSILPVGLPCASCVWNTSLGRRLAGGGGSPAPFTADFPRLPAPACPPLTSSFATRCSFVALFFFFQGPYGMLAVAASSRPVHTRPGVFTLYPPLDAGDSGIAQIANTC</sequence>
<evidence type="ECO:0000313" key="1">
    <source>
        <dbReference type="Ensembl" id="ENSFHEP00000004174.1"/>
    </source>
</evidence>
<protein>
    <submittedName>
        <fullName evidence="1">Uncharacterized protein</fullName>
    </submittedName>
</protein>